<dbReference type="NCBIfam" id="TIGR00099">
    <property type="entry name" value="Cof-subfamily"/>
    <property type="match status" value="1"/>
</dbReference>
<gene>
    <name evidence="1" type="ORF">SAMN02194393_04503</name>
</gene>
<name>A0A1T5MEG9_9FIRM</name>
<organism evidence="1 2">
    <name type="scientific">Maledivibacter halophilus</name>
    <dbReference type="NCBI Taxonomy" id="36842"/>
    <lineage>
        <taxon>Bacteria</taxon>
        <taxon>Bacillati</taxon>
        <taxon>Bacillota</taxon>
        <taxon>Clostridia</taxon>
        <taxon>Peptostreptococcales</taxon>
        <taxon>Caminicellaceae</taxon>
        <taxon>Maledivibacter</taxon>
    </lineage>
</organism>
<dbReference type="PANTHER" id="PTHR10000:SF8">
    <property type="entry name" value="HAD SUPERFAMILY HYDROLASE-LIKE, TYPE 3"/>
    <property type="match status" value="1"/>
</dbReference>
<sequence length="270" mass="30720">MKNFKLIAIDMDGTLLNDDLEISKRNRDTIKKLINMGKLVVLATGRTFRSANYYAKQLELDLPIITYNGALIKETISKDILYSKKIEVKHAKNLLKLGEKYDIYTKVYIDDVLFVENECDEAKTFSKRHRINYRCIGNLSEKIGEAPYLVVFKDSIDKINVVKDKIEKELKLPISYTMSTPTSLEFMAKGVSKASSLERLSNKLSINRDETLAIGNSLNDLEMLKWAGLGIAMKNSDDSLLDEWKNVSELDNNDDGVSHILNSFCFIDET</sequence>
<dbReference type="OrthoDB" id="9781413at2"/>
<evidence type="ECO:0008006" key="3">
    <source>
        <dbReference type="Google" id="ProtNLM"/>
    </source>
</evidence>
<dbReference type="CDD" id="cd07516">
    <property type="entry name" value="HAD_Pase"/>
    <property type="match status" value="1"/>
</dbReference>
<proteinExistence type="predicted"/>
<dbReference type="InterPro" id="IPR006379">
    <property type="entry name" value="HAD-SF_hydro_IIB"/>
</dbReference>
<dbReference type="STRING" id="36842.SAMN02194393_04503"/>
<dbReference type="Pfam" id="PF08282">
    <property type="entry name" value="Hydrolase_3"/>
    <property type="match status" value="1"/>
</dbReference>
<protein>
    <recommendedName>
        <fullName evidence="3">Cof subfamily of IIB subfamily of haloacid dehalogenase superfamily/HAD-superfamily hydrolase, subfamily IIB</fullName>
    </recommendedName>
</protein>
<dbReference type="GO" id="GO:0000287">
    <property type="term" value="F:magnesium ion binding"/>
    <property type="evidence" value="ECO:0007669"/>
    <property type="project" value="TreeGrafter"/>
</dbReference>
<dbReference type="InterPro" id="IPR023214">
    <property type="entry name" value="HAD_sf"/>
</dbReference>
<reference evidence="1 2" key="1">
    <citation type="submission" date="2017-02" db="EMBL/GenBank/DDBJ databases">
        <authorList>
            <person name="Peterson S.W."/>
        </authorList>
    </citation>
    <scope>NUCLEOTIDE SEQUENCE [LARGE SCALE GENOMIC DNA]</scope>
    <source>
        <strain evidence="1 2">M1</strain>
    </source>
</reference>
<dbReference type="GO" id="GO:0016791">
    <property type="term" value="F:phosphatase activity"/>
    <property type="evidence" value="ECO:0007669"/>
    <property type="project" value="TreeGrafter"/>
</dbReference>
<dbReference type="AlphaFoldDB" id="A0A1T5MEG9"/>
<dbReference type="InterPro" id="IPR000150">
    <property type="entry name" value="Cof"/>
</dbReference>
<dbReference type="Gene3D" id="3.40.50.1000">
    <property type="entry name" value="HAD superfamily/HAD-like"/>
    <property type="match status" value="1"/>
</dbReference>
<dbReference type="Proteomes" id="UP000190285">
    <property type="component" value="Unassembled WGS sequence"/>
</dbReference>
<dbReference type="Gene3D" id="3.30.1240.10">
    <property type="match status" value="1"/>
</dbReference>
<dbReference type="NCBIfam" id="TIGR01484">
    <property type="entry name" value="HAD-SF-IIB"/>
    <property type="match status" value="1"/>
</dbReference>
<accession>A0A1T5MEG9</accession>
<dbReference type="GO" id="GO:0005829">
    <property type="term" value="C:cytosol"/>
    <property type="evidence" value="ECO:0007669"/>
    <property type="project" value="TreeGrafter"/>
</dbReference>
<dbReference type="RefSeq" id="WP_079494871.1">
    <property type="nucleotide sequence ID" value="NZ_FUZT01000014.1"/>
</dbReference>
<dbReference type="EMBL" id="FUZT01000014">
    <property type="protein sequence ID" value="SKC86279.1"/>
    <property type="molecule type" value="Genomic_DNA"/>
</dbReference>
<evidence type="ECO:0000313" key="2">
    <source>
        <dbReference type="Proteomes" id="UP000190285"/>
    </source>
</evidence>
<dbReference type="SFLD" id="SFLDS00003">
    <property type="entry name" value="Haloacid_Dehalogenase"/>
    <property type="match status" value="1"/>
</dbReference>
<dbReference type="InterPro" id="IPR036412">
    <property type="entry name" value="HAD-like_sf"/>
</dbReference>
<dbReference type="SUPFAM" id="SSF56784">
    <property type="entry name" value="HAD-like"/>
    <property type="match status" value="1"/>
</dbReference>
<keyword evidence="2" id="KW-1185">Reference proteome</keyword>
<dbReference type="PANTHER" id="PTHR10000">
    <property type="entry name" value="PHOSPHOSERINE PHOSPHATASE"/>
    <property type="match status" value="1"/>
</dbReference>
<dbReference type="SFLD" id="SFLDG01140">
    <property type="entry name" value="C2.B:_Phosphomannomutase_and_P"/>
    <property type="match status" value="1"/>
</dbReference>
<dbReference type="PROSITE" id="PS01228">
    <property type="entry name" value="COF_1"/>
    <property type="match status" value="1"/>
</dbReference>
<evidence type="ECO:0000313" key="1">
    <source>
        <dbReference type="EMBL" id="SKC86279.1"/>
    </source>
</evidence>